<dbReference type="InterPro" id="IPR054052">
    <property type="entry name" value="Y16Q-like"/>
</dbReference>
<dbReference type="Proteomes" id="UP000322838">
    <property type="component" value="Segment"/>
</dbReference>
<evidence type="ECO:0000313" key="2">
    <source>
        <dbReference type="Proteomes" id="UP000322838"/>
    </source>
</evidence>
<proteinExistence type="predicted"/>
<evidence type="ECO:0000313" key="1">
    <source>
        <dbReference type="EMBL" id="QEP29886.1"/>
    </source>
</evidence>
<accession>A0A5C2H314</accession>
<sequence length="165" mass="19323">MTTEQELEQRLQKQAVAPRITLLEVEQNIKDIAYYVIFDVLTICVIQLQNGFTVTGESACASPENFNKEIGEEIARKNAVSKIWMLMGYELKSKLHKEQNSNFFTRLTDEYTQLHERTQKLARFLESVAFTDLPDEQQRILKVQFDVMVKYRECLLERLSLSRPE</sequence>
<organism evidence="1 2">
    <name type="scientific">Sinorhizobium phage ort11</name>
    <dbReference type="NCBI Taxonomy" id="2599764"/>
    <lineage>
        <taxon>Viruses</taxon>
        <taxon>Duplodnaviria</taxon>
        <taxon>Heunggongvirae</taxon>
        <taxon>Uroviricota</taxon>
        <taxon>Caudoviricetes</taxon>
        <taxon>Schitoviridae</taxon>
        <taxon>Huelvavirus</taxon>
        <taxon>Huelvavirus ort11</taxon>
    </lineage>
</organism>
<name>A0A5C2H314_9CAUD</name>
<reference evidence="2" key="1">
    <citation type="submission" date="2019-07" db="EMBL/GenBank/DDBJ databases">
        <authorList>
            <person name="Cubo M.T."/>
            <person name="Espuny M.D.R."/>
            <person name="Balsanelli E."/>
        </authorList>
    </citation>
    <scope>NUCLEOTIDE SEQUENCE [LARGE SCALE GENOMIC DNA]</scope>
</reference>
<dbReference type="Pfam" id="PF13876">
    <property type="entry name" value="Phage_gp49_66"/>
    <property type="match status" value="1"/>
</dbReference>
<protein>
    <recommendedName>
        <fullName evidence="3">Phage protein</fullName>
    </recommendedName>
</protein>
<keyword evidence="2" id="KW-1185">Reference proteome</keyword>
<gene>
    <name evidence="1" type="ORF">Smphiort11_088</name>
</gene>
<evidence type="ECO:0008006" key="3">
    <source>
        <dbReference type="Google" id="ProtNLM"/>
    </source>
</evidence>
<dbReference type="EMBL" id="MN228696">
    <property type="protein sequence ID" value="QEP29886.1"/>
    <property type="molecule type" value="Genomic_DNA"/>
</dbReference>
<dbReference type="Pfam" id="PF21825">
    <property type="entry name" value="crAss001_48"/>
    <property type="match status" value="1"/>
</dbReference>
<dbReference type="InterPro" id="IPR025915">
    <property type="entry name" value="Phage_gp49_66"/>
</dbReference>